<reference evidence="2 3" key="1">
    <citation type="journal article" date="2015" name="Stand. Genomic Sci.">
        <title>Genomic Encyclopedia of Bacterial and Archaeal Type Strains, Phase III: the genomes of soil and plant-associated and newly described type strains.</title>
        <authorList>
            <person name="Whitman W.B."/>
            <person name="Woyke T."/>
            <person name="Klenk H.P."/>
            <person name="Zhou Y."/>
            <person name="Lilburn T.G."/>
            <person name="Beck B.J."/>
            <person name="De Vos P."/>
            <person name="Vandamme P."/>
            <person name="Eisen J.A."/>
            <person name="Garrity G."/>
            <person name="Hugenholtz P."/>
            <person name="Kyrpides N.C."/>
        </authorList>
    </citation>
    <scope>NUCLEOTIDE SEQUENCE [LARGE SCALE GENOMIC DNA]</scope>
    <source>
        <strain evidence="2 3">CGMCC 1.10115</strain>
    </source>
</reference>
<keyword evidence="1" id="KW-0106">Calcium</keyword>
<dbReference type="GO" id="GO:0046872">
    <property type="term" value="F:metal ion binding"/>
    <property type="evidence" value="ECO:0007669"/>
    <property type="project" value="UniProtKB-KW"/>
</dbReference>
<dbReference type="InterPro" id="IPR027407">
    <property type="entry name" value="Mn_catalase_C"/>
</dbReference>
<dbReference type="OrthoDB" id="2941726at2"/>
<evidence type="ECO:0000313" key="2">
    <source>
        <dbReference type="EMBL" id="TWH89798.1"/>
    </source>
</evidence>
<protein>
    <submittedName>
        <fullName evidence="2">Mn-containing catalase</fullName>
    </submittedName>
</protein>
<dbReference type="Proteomes" id="UP000318667">
    <property type="component" value="Unassembled WGS sequence"/>
</dbReference>
<dbReference type="AlphaFoldDB" id="A0A562K302"/>
<comment type="caution">
    <text evidence="2">The sequence shown here is derived from an EMBL/GenBank/DDBJ whole genome shotgun (WGS) entry which is preliminary data.</text>
</comment>
<dbReference type="EMBL" id="VLKI01000002">
    <property type="protein sequence ID" value="TWH89798.1"/>
    <property type="molecule type" value="Genomic_DNA"/>
</dbReference>
<dbReference type="SUPFAM" id="SSF47240">
    <property type="entry name" value="Ferritin-like"/>
    <property type="match status" value="1"/>
</dbReference>
<keyword evidence="1" id="KW-0479">Metal-binding</keyword>
<feature type="binding site" evidence="1">
    <location>
        <position position="40"/>
    </location>
    <ligand>
        <name>Ca(2+)</name>
        <dbReference type="ChEBI" id="CHEBI:29108"/>
    </ligand>
</feature>
<feature type="binding site" evidence="1">
    <location>
        <position position="44"/>
    </location>
    <ligand>
        <name>Ca(2+)</name>
        <dbReference type="ChEBI" id="CHEBI:29108"/>
    </ligand>
</feature>
<evidence type="ECO:0000313" key="3">
    <source>
        <dbReference type="Proteomes" id="UP000318667"/>
    </source>
</evidence>
<dbReference type="InterPro" id="IPR007760">
    <property type="entry name" value="Mn_catalase"/>
</dbReference>
<dbReference type="Pfam" id="PF05067">
    <property type="entry name" value="Mn_catalase"/>
    <property type="match status" value="1"/>
</dbReference>
<gene>
    <name evidence="2" type="ORF">IQ19_01046</name>
</gene>
<comment type="cofactor">
    <cofactor evidence="1">
        <name>Ca(2+)</name>
        <dbReference type="ChEBI" id="CHEBI:29108"/>
    </cofactor>
    <text evidence="1">Binds 1 Ca(2+) ion per subunit.</text>
</comment>
<dbReference type="RefSeq" id="WP_144540581.1">
    <property type="nucleotide sequence ID" value="NZ_CBCSDC010000063.1"/>
</dbReference>
<keyword evidence="3" id="KW-1185">Reference proteome</keyword>
<dbReference type="GeneID" id="65402302"/>
<feature type="binding site" evidence="1">
    <location>
        <position position="42"/>
    </location>
    <ligand>
        <name>Ca(2+)</name>
        <dbReference type="ChEBI" id="CHEBI:29108"/>
    </ligand>
</feature>
<name>A0A562K302_9BACI</name>
<dbReference type="Gene3D" id="3.30.1530.10">
    <property type="entry name" value="manganese catalase, domain 2, chain A"/>
    <property type="match status" value="1"/>
</dbReference>
<sequence length="94" mass="10549">MLQNQWLAAIKELDVQEGKTVLSIFSKELEKEEFSYVFMNLSRGEESSQGCWASGRSMDGQGTFQYLQEVPPFASAPKLKPAPPYIHDAPPNVK</sequence>
<proteinExistence type="predicted"/>
<accession>A0A562K302</accession>
<organism evidence="2 3">
    <name type="scientific">Cytobacillus oceanisediminis</name>
    <dbReference type="NCBI Taxonomy" id="665099"/>
    <lineage>
        <taxon>Bacteria</taxon>
        <taxon>Bacillati</taxon>
        <taxon>Bacillota</taxon>
        <taxon>Bacilli</taxon>
        <taxon>Bacillales</taxon>
        <taxon>Bacillaceae</taxon>
        <taxon>Cytobacillus</taxon>
    </lineage>
</organism>
<dbReference type="InterPro" id="IPR009078">
    <property type="entry name" value="Ferritin-like_SF"/>
</dbReference>
<evidence type="ECO:0000256" key="1">
    <source>
        <dbReference type="PIRSR" id="PIRSR607760-2"/>
    </source>
</evidence>